<dbReference type="EMBL" id="CP035495">
    <property type="protein sequence ID" value="QAY64068.1"/>
    <property type="molecule type" value="Genomic_DNA"/>
</dbReference>
<evidence type="ECO:0000313" key="3">
    <source>
        <dbReference type="Proteomes" id="UP000291758"/>
    </source>
</evidence>
<dbReference type="AlphaFoldDB" id="A0A4P6F157"/>
<dbReference type="GO" id="GO:0008703">
    <property type="term" value="F:5-amino-6-(5-phosphoribosylamino)uracil reductase activity"/>
    <property type="evidence" value="ECO:0007669"/>
    <property type="project" value="InterPro"/>
</dbReference>
<protein>
    <submittedName>
        <fullName evidence="2">Dihydrofolate reductase</fullName>
    </submittedName>
</protein>
<accession>A0A4P6F157</accession>
<gene>
    <name evidence="2" type="ORF">ET495_13500</name>
</gene>
<dbReference type="Gene3D" id="3.40.430.10">
    <property type="entry name" value="Dihydrofolate Reductase, subunit A"/>
    <property type="match status" value="1"/>
</dbReference>
<reference evidence="2 3" key="1">
    <citation type="submission" date="2019-01" db="EMBL/GenBank/DDBJ databases">
        <title>Genome sequencing of strain 2JSPR-7.</title>
        <authorList>
            <person name="Heo J."/>
            <person name="Kim S.-J."/>
            <person name="Kim J.-S."/>
            <person name="Hong S.-B."/>
            <person name="Kwon S.-W."/>
        </authorList>
    </citation>
    <scope>NUCLEOTIDE SEQUENCE [LARGE SCALE GENOMIC DNA]</scope>
    <source>
        <strain evidence="2 3">2JSPR-7</strain>
    </source>
</reference>
<dbReference type="RefSeq" id="WP_129205227.1">
    <property type="nucleotide sequence ID" value="NZ_CP035495.1"/>
</dbReference>
<evidence type="ECO:0000259" key="1">
    <source>
        <dbReference type="Pfam" id="PF01872"/>
    </source>
</evidence>
<dbReference type="InterPro" id="IPR050765">
    <property type="entry name" value="Riboflavin_Biosynth_HTPR"/>
</dbReference>
<dbReference type="OrthoDB" id="2313602at2"/>
<name>A0A4P6F157_9MICO</name>
<dbReference type="PANTHER" id="PTHR38011:SF12">
    <property type="entry name" value="BIFUNCTIONAL DEAMINASE-REDUCTASE DOMAIN PROTEIN"/>
    <property type="match status" value="1"/>
</dbReference>
<dbReference type="SUPFAM" id="SSF53597">
    <property type="entry name" value="Dihydrofolate reductase-like"/>
    <property type="match status" value="1"/>
</dbReference>
<dbReference type="Proteomes" id="UP000291758">
    <property type="component" value="Chromosome"/>
</dbReference>
<proteinExistence type="predicted"/>
<sequence>MAKVVAGATVSLDGFMQDSAGRFEALYADHAELRDSAYMRALQAETGAVLMGRRTFDLAADPDSYAVDYEFQVPVFVVTHAPPQVAPARNERLWVTFVTDGVPAAVRQAVEAAGERDVTFIGGADVFRQLLAAGLVDELAVDVMPILFGGGLRLFDGDPPARLEKLSVQEVGARTCLRYRVVPEPAAQVATSPST</sequence>
<dbReference type="Pfam" id="PF01872">
    <property type="entry name" value="RibD_C"/>
    <property type="match status" value="1"/>
</dbReference>
<dbReference type="PANTHER" id="PTHR38011">
    <property type="entry name" value="DIHYDROFOLATE REDUCTASE FAMILY PROTEIN (AFU_ORTHOLOGUE AFUA_8G06820)"/>
    <property type="match status" value="1"/>
</dbReference>
<keyword evidence="3" id="KW-1185">Reference proteome</keyword>
<organism evidence="2 3">
    <name type="scientific">Xylanimonas allomyrinae</name>
    <dbReference type="NCBI Taxonomy" id="2509459"/>
    <lineage>
        <taxon>Bacteria</taxon>
        <taxon>Bacillati</taxon>
        <taxon>Actinomycetota</taxon>
        <taxon>Actinomycetes</taxon>
        <taxon>Micrococcales</taxon>
        <taxon>Promicromonosporaceae</taxon>
        <taxon>Xylanimonas</taxon>
    </lineage>
</organism>
<evidence type="ECO:0000313" key="2">
    <source>
        <dbReference type="EMBL" id="QAY64068.1"/>
    </source>
</evidence>
<dbReference type="InterPro" id="IPR024072">
    <property type="entry name" value="DHFR-like_dom_sf"/>
</dbReference>
<feature type="domain" description="Bacterial bifunctional deaminase-reductase C-terminal" evidence="1">
    <location>
        <begin position="3"/>
        <end position="177"/>
    </location>
</feature>
<dbReference type="KEGG" id="xyl:ET495_13500"/>
<dbReference type="InterPro" id="IPR002734">
    <property type="entry name" value="RibDG_C"/>
</dbReference>
<dbReference type="GO" id="GO:0009231">
    <property type="term" value="P:riboflavin biosynthetic process"/>
    <property type="evidence" value="ECO:0007669"/>
    <property type="project" value="InterPro"/>
</dbReference>